<dbReference type="InterPro" id="IPR024079">
    <property type="entry name" value="MetalloPept_cat_dom_sf"/>
</dbReference>
<evidence type="ECO:0000313" key="4">
    <source>
        <dbReference type="Proteomes" id="UP000215214"/>
    </source>
</evidence>
<dbReference type="Gene3D" id="3.40.390.10">
    <property type="entry name" value="Collagenase (Catalytic Domain)"/>
    <property type="match status" value="1"/>
</dbReference>
<keyword evidence="4" id="KW-1185">Reference proteome</keyword>
<dbReference type="EMBL" id="LT899436">
    <property type="protein sequence ID" value="SNR17329.1"/>
    <property type="molecule type" value="Genomic_DNA"/>
</dbReference>
<dbReference type="InterPro" id="IPR026444">
    <property type="entry name" value="Secre_tail"/>
</dbReference>
<feature type="domain" description="Secretion system C-terminal sorting" evidence="2">
    <location>
        <begin position="669"/>
        <end position="744"/>
    </location>
</feature>
<gene>
    <name evidence="3" type="ORF">TJEJU_3691</name>
</gene>
<name>A0A238UDS3_9FLAO</name>
<dbReference type="Pfam" id="PF18962">
    <property type="entry name" value="Por_Secre_tail"/>
    <property type="match status" value="1"/>
</dbReference>
<dbReference type="NCBIfam" id="TIGR04183">
    <property type="entry name" value="Por_Secre_tail"/>
    <property type="match status" value="1"/>
</dbReference>
<dbReference type="InterPro" id="IPR013783">
    <property type="entry name" value="Ig-like_fold"/>
</dbReference>
<dbReference type="RefSeq" id="WP_095074443.1">
    <property type="nucleotide sequence ID" value="NZ_LT899436.1"/>
</dbReference>
<dbReference type="Gene3D" id="2.60.40.10">
    <property type="entry name" value="Immunoglobulins"/>
    <property type="match status" value="1"/>
</dbReference>
<reference evidence="3 4" key="1">
    <citation type="submission" date="2017-07" db="EMBL/GenBank/DDBJ databases">
        <authorList>
            <person name="Sun Z.S."/>
            <person name="Albrecht U."/>
            <person name="Echele G."/>
            <person name="Lee C.C."/>
        </authorList>
    </citation>
    <scope>NUCLEOTIDE SEQUENCE [LARGE SCALE GENOMIC DNA]</scope>
    <source>
        <strain evidence="4">type strain: KCTC 22618</strain>
    </source>
</reference>
<organism evidence="3 4">
    <name type="scientific">Tenacibaculum jejuense</name>
    <dbReference type="NCBI Taxonomy" id="584609"/>
    <lineage>
        <taxon>Bacteria</taxon>
        <taxon>Pseudomonadati</taxon>
        <taxon>Bacteroidota</taxon>
        <taxon>Flavobacteriia</taxon>
        <taxon>Flavobacteriales</taxon>
        <taxon>Flavobacteriaceae</taxon>
        <taxon>Tenacibaculum</taxon>
    </lineage>
</organism>
<dbReference type="OrthoDB" id="9792152at2"/>
<dbReference type="GO" id="GO:0008237">
    <property type="term" value="F:metallopeptidase activity"/>
    <property type="evidence" value="ECO:0007669"/>
    <property type="project" value="InterPro"/>
</dbReference>
<dbReference type="KEGG" id="tje:TJEJU_3691"/>
<proteinExistence type="predicted"/>
<evidence type="ECO:0000259" key="2">
    <source>
        <dbReference type="Pfam" id="PF18962"/>
    </source>
</evidence>
<evidence type="ECO:0000256" key="1">
    <source>
        <dbReference type="ARBA" id="ARBA00022729"/>
    </source>
</evidence>
<dbReference type="SUPFAM" id="SSF55486">
    <property type="entry name" value="Metalloproteases ('zincins'), catalytic domain"/>
    <property type="match status" value="1"/>
</dbReference>
<dbReference type="Proteomes" id="UP000215214">
    <property type="component" value="Chromosome TJEJU"/>
</dbReference>
<sequence length="746" mass="82169">MRKITFILLFVTLNITNAQSSWKKLDSKNLSFRGDQLLERDTSPLKFDLFNLDLENFKQELTLKSRGLNKTIELPDYKGNIINYKIVESTNFTEPVAKEYGLITSYNIISTKDENETGKLTIGYDGVHITLYSTKKPTHYIDPYTKNNQTYISYSRANIGHATSNFQCNVLKDINHTESKNIKKRNANDGMLRSYRLALSCTGEYAQFHINRQGLTSGTPTQQRAAVLSAMNTTMARVNGLFERDLSVHMNIILTAGSNLLINLDPDTDNLDNNSSSSLIIQNQTLCDNVIGRNGYDVGHNFSTGAGGLASLGSVCRNGIKGRGITGLPSPTGDSFDVDYVTHEFGHQFGGNHTFNGDTSNCEPPNRNDATAVEPGSGTTIMGYAGICPPKNVQNNSDDYFHTVSIEEIWNTIQNTATCATETNTGNTAPVANAGADFTVPKLTPLVLRGSGSDIDSNNNLTYCWEQTDNEIVVSPPSDVSTAGASFRSQPPSTSNIRYLPDLPTVISNRTQNKWEVLPFFAREMNFTLTVRDNQSGGGATDSDEMVITVTNALPFKVTAPNTAVSWDGATTQNITWDKSTTDQAPINCQNVRIKLSTDGGLTFDTILIDSTPNDGSQDVVIPNLPTTEARIMVEAVDNIFFNVNTTNFTIVDNPTASVEDFNFNNFNLFPNPSNGRFNVSFKVLDTEEVKLRVFDFSGRLVENLVYKNVSSNFSSELNLKKLNSGIYLLQVENGSKQTTKKIIKK</sequence>
<accession>A0A238UDS3</accession>
<dbReference type="Pfam" id="PF13574">
    <property type="entry name" value="Reprolysin_2"/>
    <property type="match status" value="1"/>
</dbReference>
<keyword evidence="1" id="KW-0732">Signal</keyword>
<dbReference type="AlphaFoldDB" id="A0A238UDS3"/>
<protein>
    <recommendedName>
        <fullName evidence="2">Secretion system C-terminal sorting domain-containing protein</fullName>
    </recommendedName>
</protein>
<evidence type="ECO:0000313" key="3">
    <source>
        <dbReference type="EMBL" id="SNR17329.1"/>
    </source>
</evidence>